<evidence type="ECO:0000313" key="2">
    <source>
        <dbReference type="Proteomes" id="UP001353858"/>
    </source>
</evidence>
<dbReference type="AlphaFoldDB" id="A0AAN7SEA7"/>
<accession>A0AAN7SEA7</accession>
<organism evidence="1 2">
    <name type="scientific">Aquatica leii</name>
    <dbReference type="NCBI Taxonomy" id="1421715"/>
    <lineage>
        <taxon>Eukaryota</taxon>
        <taxon>Metazoa</taxon>
        <taxon>Ecdysozoa</taxon>
        <taxon>Arthropoda</taxon>
        <taxon>Hexapoda</taxon>
        <taxon>Insecta</taxon>
        <taxon>Pterygota</taxon>
        <taxon>Neoptera</taxon>
        <taxon>Endopterygota</taxon>
        <taxon>Coleoptera</taxon>
        <taxon>Polyphaga</taxon>
        <taxon>Elateriformia</taxon>
        <taxon>Elateroidea</taxon>
        <taxon>Lampyridae</taxon>
        <taxon>Luciolinae</taxon>
        <taxon>Aquatica</taxon>
    </lineage>
</organism>
<dbReference type="PANTHER" id="PTHR46060">
    <property type="entry name" value="MARINER MOS1 TRANSPOSASE-LIKE PROTEIN"/>
    <property type="match status" value="1"/>
</dbReference>
<comment type="caution">
    <text evidence="1">The sequence shown here is derived from an EMBL/GenBank/DDBJ whole genome shotgun (WGS) entry which is preliminary data.</text>
</comment>
<dbReference type="EMBL" id="JARPUR010000004">
    <property type="protein sequence ID" value="KAK4877667.1"/>
    <property type="molecule type" value="Genomic_DNA"/>
</dbReference>
<proteinExistence type="predicted"/>
<name>A0AAN7SEA7_9COLE</name>
<reference evidence="2" key="1">
    <citation type="submission" date="2023-01" db="EMBL/GenBank/DDBJ databases">
        <title>Key to firefly adult light organ development and bioluminescence: homeobox transcription factors regulate luciferase expression and transportation to peroxisome.</title>
        <authorList>
            <person name="Fu X."/>
        </authorList>
    </citation>
    <scope>NUCLEOTIDE SEQUENCE [LARGE SCALE GENOMIC DNA]</scope>
</reference>
<sequence>MACVIAEYSKCEVRAVIRFLQAEESNQSEIHRRLEGVYKNRGRARTSYTDENCSIVEGLIMEDRRIKVREIAEMIGIPKSCVHEIICSLNFRKISARWVPKILSENHTTNQISASLQHLTRYQQKVDLIESIITGNEI</sequence>
<dbReference type="InterPro" id="IPR052709">
    <property type="entry name" value="Transposase-MT_Hybrid"/>
</dbReference>
<gene>
    <name evidence="1" type="ORF">RN001_010173</name>
</gene>
<dbReference type="Proteomes" id="UP001353858">
    <property type="component" value="Unassembled WGS sequence"/>
</dbReference>
<dbReference type="PANTHER" id="PTHR46060:SF1">
    <property type="entry name" value="MARINER MOS1 TRANSPOSASE-LIKE PROTEIN"/>
    <property type="match status" value="1"/>
</dbReference>
<evidence type="ECO:0000313" key="1">
    <source>
        <dbReference type="EMBL" id="KAK4877667.1"/>
    </source>
</evidence>
<protein>
    <submittedName>
        <fullName evidence="1">Uncharacterized protein</fullName>
    </submittedName>
</protein>
<keyword evidence="2" id="KW-1185">Reference proteome</keyword>